<feature type="region of interest" description="Disordered" evidence="1">
    <location>
        <begin position="106"/>
        <end position="144"/>
    </location>
</feature>
<dbReference type="AlphaFoldDB" id="B1ZRN9"/>
<evidence type="ECO:0000313" key="3">
    <source>
        <dbReference type="Proteomes" id="UP000007013"/>
    </source>
</evidence>
<dbReference type="KEGG" id="ote:Oter_4416"/>
<proteinExistence type="predicted"/>
<protein>
    <submittedName>
        <fullName evidence="2">Uncharacterized protein</fullName>
    </submittedName>
</protein>
<gene>
    <name evidence="2" type="ordered locus">Oter_4416</name>
</gene>
<reference evidence="2 3" key="1">
    <citation type="journal article" date="2011" name="J. Bacteriol.">
        <title>Genome sequence of the verrucomicrobium Opitutus terrae PB90-1, an abundant inhabitant of rice paddy soil ecosystems.</title>
        <authorList>
            <person name="van Passel M.W."/>
            <person name="Kant R."/>
            <person name="Palva A."/>
            <person name="Copeland A."/>
            <person name="Lucas S."/>
            <person name="Lapidus A."/>
            <person name="Glavina del Rio T."/>
            <person name="Pitluck S."/>
            <person name="Goltsman E."/>
            <person name="Clum A."/>
            <person name="Sun H."/>
            <person name="Schmutz J."/>
            <person name="Larimer F.W."/>
            <person name="Land M.L."/>
            <person name="Hauser L."/>
            <person name="Kyrpides N."/>
            <person name="Mikhailova N."/>
            <person name="Richardson P.P."/>
            <person name="Janssen P.H."/>
            <person name="de Vos W.M."/>
            <person name="Smidt H."/>
        </authorList>
    </citation>
    <scope>NUCLEOTIDE SEQUENCE [LARGE SCALE GENOMIC DNA]</scope>
    <source>
        <strain evidence="3">DSM 11246 / JCM 15787 / PB90-1</strain>
    </source>
</reference>
<accession>B1ZRN9</accession>
<evidence type="ECO:0000256" key="1">
    <source>
        <dbReference type="SAM" id="MobiDB-lite"/>
    </source>
</evidence>
<feature type="compositionally biased region" description="Basic and acidic residues" evidence="1">
    <location>
        <begin position="107"/>
        <end position="121"/>
    </location>
</feature>
<dbReference type="Proteomes" id="UP000007013">
    <property type="component" value="Chromosome"/>
</dbReference>
<dbReference type="HOGENOM" id="CLU_1794552_0_0_0"/>
<dbReference type="STRING" id="452637.Oter_4416"/>
<evidence type="ECO:0000313" key="2">
    <source>
        <dbReference type="EMBL" id="ACB77687.1"/>
    </source>
</evidence>
<name>B1ZRN9_OPITP</name>
<organism evidence="2 3">
    <name type="scientific">Opitutus terrae (strain DSM 11246 / JCM 15787 / PB90-1)</name>
    <dbReference type="NCBI Taxonomy" id="452637"/>
    <lineage>
        <taxon>Bacteria</taxon>
        <taxon>Pseudomonadati</taxon>
        <taxon>Verrucomicrobiota</taxon>
        <taxon>Opitutia</taxon>
        <taxon>Opitutales</taxon>
        <taxon>Opitutaceae</taxon>
        <taxon>Opitutus</taxon>
    </lineage>
</organism>
<sequence length="144" mass="15955">MNCAIFAEGERSSADTRGRWIGFSITNQSGEHFVCRAKGVTMRIERGLVQLVEGHDGCFVWFDRCRVELYDGCRKVCYRLLAGSASRDGARLAILAEVVDDLAGPAGEERSRARGGSENRSARQRRRRLPRERSAGAPNDAPRA</sequence>
<dbReference type="EMBL" id="CP001032">
    <property type="protein sequence ID" value="ACB77687.1"/>
    <property type="molecule type" value="Genomic_DNA"/>
</dbReference>
<keyword evidence="3" id="KW-1185">Reference proteome</keyword>